<evidence type="ECO:0000313" key="2">
    <source>
        <dbReference type="Proteomes" id="UP000735302"/>
    </source>
</evidence>
<reference evidence="1 2" key="1">
    <citation type="journal article" date="2021" name="Elife">
        <title>Chloroplast acquisition without the gene transfer in kleptoplastic sea slugs, Plakobranchus ocellatus.</title>
        <authorList>
            <person name="Maeda T."/>
            <person name="Takahashi S."/>
            <person name="Yoshida T."/>
            <person name="Shimamura S."/>
            <person name="Takaki Y."/>
            <person name="Nagai Y."/>
            <person name="Toyoda A."/>
            <person name="Suzuki Y."/>
            <person name="Arimoto A."/>
            <person name="Ishii H."/>
            <person name="Satoh N."/>
            <person name="Nishiyama T."/>
            <person name="Hasebe M."/>
            <person name="Maruyama T."/>
            <person name="Minagawa J."/>
            <person name="Obokata J."/>
            <person name="Shigenobu S."/>
        </authorList>
    </citation>
    <scope>NUCLEOTIDE SEQUENCE [LARGE SCALE GENOMIC DNA]</scope>
</reference>
<evidence type="ECO:0000313" key="1">
    <source>
        <dbReference type="EMBL" id="GFN98673.1"/>
    </source>
</evidence>
<gene>
    <name evidence="1" type="ORF">PoB_002517900</name>
</gene>
<organism evidence="1 2">
    <name type="scientific">Plakobranchus ocellatus</name>
    <dbReference type="NCBI Taxonomy" id="259542"/>
    <lineage>
        <taxon>Eukaryota</taxon>
        <taxon>Metazoa</taxon>
        <taxon>Spiralia</taxon>
        <taxon>Lophotrochozoa</taxon>
        <taxon>Mollusca</taxon>
        <taxon>Gastropoda</taxon>
        <taxon>Heterobranchia</taxon>
        <taxon>Euthyneura</taxon>
        <taxon>Panpulmonata</taxon>
        <taxon>Sacoglossa</taxon>
        <taxon>Placobranchoidea</taxon>
        <taxon>Plakobranchidae</taxon>
        <taxon>Plakobranchus</taxon>
    </lineage>
</organism>
<dbReference type="Proteomes" id="UP000735302">
    <property type="component" value="Unassembled WGS sequence"/>
</dbReference>
<protein>
    <submittedName>
        <fullName evidence="1">Uncharacterized protein</fullName>
    </submittedName>
</protein>
<proteinExistence type="predicted"/>
<keyword evidence="2" id="KW-1185">Reference proteome</keyword>
<dbReference type="EMBL" id="BLXT01002861">
    <property type="protein sequence ID" value="GFN98673.1"/>
    <property type="molecule type" value="Genomic_DNA"/>
</dbReference>
<dbReference type="AlphaFoldDB" id="A0AAV3ZW77"/>
<accession>A0AAV3ZW77</accession>
<comment type="caution">
    <text evidence="1">The sequence shown here is derived from an EMBL/GenBank/DDBJ whole genome shotgun (WGS) entry which is preliminary data.</text>
</comment>
<name>A0AAV3ZW77_9GAST</name>
<sequence length="87" mass="9709">MASSYSNPQTEEILQICYSGHRQGPVEGHGLDIYPGVPDFQAIFTRTPNTDIGVDMDARRLTPIHWFIPLCVVANTPGLDYVQLIYS</sequence>